<organism evidence="2 3">
    <name type="scientific">Daphnia galeata</name>
    <dbReference type="NCBI Taxonomy" id="27404"/>
    <lineage>
        <taxon>Eukaryota</taxon>
        <taxon>Metazoa</taxon>
        <taxon>Ecdysozoa</taxon>
        <taxon>Arthropoda</taxon>
        <taxon>Crustacea</taxon>
        <taxon>Branchiopoda</taxon>
        <taxon>Diplostraca</taxon>
        <taxon>Cladocera</taxon>
        <taxon>Anomopoda</taxon>
        <taxon>Daphniidae</taxon>
        <taxon>Daphnia</taxon>
    </lineage>
</organism>
<dbReference type="AlphaFoldDB" id="A0A8J2RES1"/>
<sequence>MVSVIGKEMVPYNASLHNDNSSSQSSSSSIVIESSPPTEEDSNAVARLSDFNNSSDSDFSPACTTTVNKPRKLALIPSPQDVPASIEDIDEIDSACINEILADHKSYPPQYTLGDPEDIPATREKLNYFLNTLELKIKKYRKLNNCSIPPSLKNIPLALSDETFIKLYWPGAMSCCRKLFHSSKKYSDHYYKFHRPEVKMPSPPLNLSCISATALNDIGINEVEVLSKASTSSTSTSQLVMNESESSSDIFFLDGTNDKNYTPPQPATSFRQALAAQPPSSSNDNQSSIVRKRKTLSPSRPGPLSYKQGKLNHTLAHVDSSMDSGDEKSTNRPKRARKRYNSHDAFEKKNEEEMDELERDQMKYEPQHEPGAPENFVATAERLKYFSEVLALKFSKYGHLNTPLQTPTSTHIPLALSLTGFMQYYWPGKISCCGQVRDNCQSLEKHISRCHRPPKPAHNMTIVMSQVDKNIFDEEAADTDTHQTKITSFLHPKGSKSETSDKSSSKSPPGFQADQHNFPPQHKPGEPEDFFANQESIDYFIEILTIKRHKYAHMAPIKEKPLSSNWKDFVLHYWPGMMDCCDLVFTSCKDFQAHFTTSHLPPKKMPCLKVIDASRIPASSESTSNNGTVAAATSSNAVTSSVPSVSPRSIRPSPRGSQRQSDQISIERVSSRNETFSQSLSLLSTPSHLLMINSIFDEARQLKLQIGQVITMSALLPLLERLLELVGSIANRIRGTMEVEAISQATECLDYAWNASKTAIIRWEELKGRSIHDNSLNAIQFVYGTLPIFASWEQRKHLELLENVVLLCLNTVKNWQPPPSSPEAKMDSRQQASNRRRTSKALRMADVTISTNPEPSEDRVAVPSTAGYVRADGSMRLGPVASTSDASVLTGKDDEKKVLNPLLEFCRLVNISIWQNTKSRGSSGFKDDDGESHPMYRYAIKKVIGLYCPDGVTHLRCCGRKFKLSDLITHVTQKHEDNDGQENRTEPSIEPA</sequence>
<accession>A0A8J2RES1</accession>
<keyword evidence="3" id="KW-1185">Reference proteome</keyword>
<feature type="compositionally biased region" description="Basic residues" evidence="1">
    <location>
        <begin position="331"/>
        <end position="340"/>
    </location>
</feature>
<feature type="compositionally biased region" description="Basic and acidic residues" evidence="1">
    <location>
        <begin position="495"/>
        <end position="504"/>
    </location>
</feature>
<name>A0A8J2RES1_9CRUS</name>
<feature type="compositionally biased region" description="Low complexity" evidence="1">
    <location>
        <begin position="277"/>
        <end position="288"/>
    </location>
</feature>
<feature type="region of interest" description="Disordered" evidence="1">
    <location>
        <begin position="252"/>
        <end position="355"/>
    </location>
</feature>
<dbReference type="Proteomes" id="UP000789390">
    <property type="component" value="Unassembled WGS sequence"/>
</dbReference>
<reference evidence="2" key="1">
    <citation type="submission" date="2021-11" db="EMBL/GenBank/DDBJ databases">
        <authorList>
            <person name="Schell T."/>
        </authorList>
    </citation>
    <scope>NUCLEOTIDE SEQUENCE</scope>
    <source>
        <strain evidence="2">M5</strain>
    </source>
</reference>
<feature type="region of interest" description="Disordered" evidence="1">
    <location>
        <begin position="817"/>
        <end position="840"/>
    </location>
</feature>
<feature type="compositionally biased region" description="Basic and acidic residues" evidence="1">
    <location>
        <begin position="341"/>
        <end position="351"/>
    </location>
</feature>
<proteinExistence type="predicted"/>
<gene>
    <name evidence="2" type="ORF">DGAL_LOCUS3773</name>
</gene>
<feature type="region of interest" description="Disordered" evidence="1">
    <location>
        <begin position="973"/>
        <end position="992"/>
    </location>
</feature>
<feature type="compositionally biased region" description="Low complexity" evidence="1">
    <location>
        <begin position="622"/>
        <end position="661"/>
    </location>
</feature>
<feature type="region of interest" description="Disordered" evidence="1">
    <location>
        <begin position="12"/>
        <end position="63"/>
    </location>
</feature>
<feature type="compositionally biased region" description="Low complexity" evidence="1">
    <location>
        <begin position="21"/>
        <end position="35"/>
    </location>
</feature>
<evidence type="ECO:0000313" key="2">
    <source>
        <dbReference type="EMBL" id="CAH0101441.1"/>
    </source>
</evidence>
<evidence type="ECO:0000313" key="3">
    <source>
        <dbReference type="Proteomes" id="UP000789390"/>
    </source>
</evidence>
<feature type="region of interest" description="Disordered" evidence="1">
    <location>
        <begin position="483"/>
        <end position="529"/>
    </location>
</feature>
<evidence type="ECO:0000256" key="1">
    <source>
        <dbReference type="SAM" id="MobiDB-lite"/>
    </source>
</evidence>
<feature type="compositionally biased region" description="Low complexity" evidence="1">
    <location>
        <begin position="49"/>
        <end position="60"/>
    </location>
</feature>
<feature type="compositionally biased region" description="Polar residues" evidence="1">
    <location>
        <begin position="258"/>
        <end position="271"/>
    </location>
</feature>
<protein>
    <submittedName>
        <fullName evidence="2">Uncharacterized protein</fullName>
    </submittedName>
</protein>
<dbReference type="OrthoDB" id="6356990at2759"/>
<comment type="caution">
    <text evidence="2">The sequence shown here is derived from an EMBL/GenBank/DDBJ whole genome shotgun (WGS) entry which is preliminary data.</text>
</comment>
<feature type="region of interest" description="Disordered" evidence="1">
    <location>
        <begin position="618"/>
        <end position="670"/>
    </location>
</feature>
<dbReference type="EMBL" id="CAKKLH010000057">
    <property type="protein sequence ID" value="CAH0101441.1"/>
    <property type="molecule type" value="Genomic_DNA"/>
</dbReference>